<evidence type="ECO:0000313" key="2">
    <source>
        <dbReference type="EMBL" id="AXO22956.1"/>
    </source>
</evidence>
<organism evidence="2 3">
    <name type="scientific">Mycobacterium avium subsp. hominissuis</name>
    <dbReference type="NCBI Taxonomy" id="439334"/>
    <lineage>
        <taxon>Bacteria</taxon>
        <taxon>Bacillati</taxon>
        <taxon>Actinomycetota</taxon>
        <taxon>Actinomycetes</taxon>
        <taxon>Mycobacteriales</taxon>
        <taxon>Mycobacteriaceae</taxon>
        <taxon>Mycobacterium</taxon>
        <taxon>Mycobacterium avium complex (MAC)</taxon>
    </lineage>
</organism>
<dbReference type="EMBL" id="CP029332">
    <property type="protein sequence ID" value="AXO22956.1"/>
    <property type="molecule type" value="Genomic_DNA"/>
</dbReference>
<sequence length="85" mass="8953">MSPGGFRLGLSFGPGHVVWCQSSDERGADRRRSSGSAPHAARRSHATPHAPGPRGGEGHMSSSDSPDRSPNRVSSRPGLRRDPLG</sequence>
<accession>A0A3B6X6X7</accession>
<proteinExistence type="predicted"/>
<feature type="region of interest" description="Disordered" evidence="1">
    <location>
        <begin position="1"/>
        <end position="85"/>
    </location>
</feature>
<name>A0A3B6X6X7_MYCAV</name>
<dbReference type="Proteomes" id="UP000259236">
    <property type="component" value="Chromosome"/>
</dbReference>
<evidence type="ECO:0000313" key="3">
    <source>
        <dbReference type="Proteomes" id="UP000259236"/>
    </source>
</evidence>
<gene>
    <name evidence="2" type="ORF">DFS55_10435</name>
</gene>
<protein>
    <submittedName>
        <fullName evidence="2">Uncharacterized protein</fullName>
    </submittedName>
</protein>
<evidence type="ECO:0000256" key="1">
    <source>
        <dbReference type="SAM" id="MobiDB-lite"/>
    </source>
</evidence>
<dbReference type="AlphaFoldDB" id="A0A3B6X6X7"/>
<reference evidence="2 3" key="1">
    <citation type="submission" date="2018-05" db="EMBL/GenBank/DDBJ databases">
        <title>Sequencing and annotation of Mycobacterium avium strain 109 (MAC109).</title>
        <authorList>
            <person name="Matern W.M."/>
            <person name="Bader J.S."/>
            <person name="Karakousis P.C."/>
        </authorList>
    </citation>
    <scope>NUCLEOTIDE SEQUENCE [LARGE SCALE GENOMIC DNA]</scope>
    <source>
        <strain evidence="2 3">MAC109</strain>
    </source>
</reference>
<feature type="compositionally biased region" description="Basic and acidic residues" evidence="1">
    <location>
        <begin position="23"/>
        <end position="32"/>
    </location>
</feature>